<dbReference type="SUPFAM" id="SSF63992">
    <property type="entry name" value="Dipeptide transport protein"/>
    <property type="match status" value="1"/>
</dbReference>
<dbReference type="Pfam" id="PF04951">
    <property type="entry name" value="Peptidase_M55"/>
    <property type="match status" value="1"/>
</dbReference>
<dbReference type="EMBL" id="BAAADE010000011">
    <property type="protein sequence ID" value="GAA0613518.1"/>
    <property type="molecule type" value="Genomic_DNA"/>
</dbReference>
<name>A0ABP3RP45_9HYPH</name>
<dbReference type="InterPro" id="IPR007035">
    <property type="entry name" value="Peptidase_M55"/>
</dbReference>
<dbReference type="PIRSF" id="PIRSF015853">
    <property type="entry name" value="Pep_DppA"/>
    <property type="match status" value="1"/>
</dbReference>
<evidence type="ECO:0000313" key="2">
    <source>
        <dbReference type="Proteomes" id="UP001424441"/>
    </source>
</evidence>
<gene>
    <name evidence="1" type="ORF">GCM10008943_31080</name>
</gene>
<organism evidence="1 2">
    <name type="scientific">Paenochrobactrum glaciei</name>
    <dbReference type="NCBI Taxonomy" id="486407"/>
    <lineage>
        <taxon>Bacteria</taxon>
        <taxon>Pseudomonadati</taxon>
        <taxon>Pseudomonadota</taxon>
        <taxon>Alphaproteobacteria</taxon>
        <taxon>Hyphomicrobiales</taxon>
        <taxon>Brucellaceae</taxon>
        <taxon>Paenochrobactrum</taxon>
    </lineage>
</organism>
<dbReference type="InterPro" id="IPR036177">
    <property type="entry name" value="Peptidase_M55_sf"/>
</dbReference>
<sequence length="305" mass="33441">MGVEVDNLLLFIFSPAYFYNFDCTVIEGSTVKIFITADMEGVAGVTHTDQVKMEGIEYEMARKWLTAEINASIEGILEAGATEIVVTDAHGFMRNIIPHELHPVAQLVSGIPRPLFQMQGIDGSCAAALMLGYHAQAGDALGVLSHTHVSRIAYEVRLNGKSVNEVDFNTAVAGHFGVPLAFVSGDDTLTDNIAQTYPWTERVTTKRAISRLAAQNLSPAISQQLIKEGAKRAIERIQEMQVVKLDGPIELEMHFFDPLSAQLVSDIPGTERINGRGIRYVAKDMLEVTRIWRLSINAALSSFPV</sequence>
<keyword evidence="2" id="KW-1185">Reference proteome</keyword>
<protein>
    <submittedName>
        <fullName evidence="1">M55 family metallopeptidase</fullName>
    </submittedName>
</protein>
<evidence type="ECO:0000313" key="1">
    <source>
        <dbReference type="EMBL" id="GAA0613518.1"/>
    </source>
</evidence>
<comment type="caution">
    <text evidence="1">The sequence shown here is derived from an EMBL/GenBank/DDBJ whole genome shotgun (WGS) entry which is preliminary data.</text>
</comment>
<accession>A0ABP3RP45</accession>
<dbReference type="CDD" id="cd08663">
    <property type="entry name" value="DAP_dppA_1"/>
    <property type="match status" value="1"/>
</dbReference>
<dbReference type="Gene3D" id="3.40.50.10780">
    <property type="entry name" value="Dipeptide transport protein"/>
    <property type="match status" value="1"/>
</dbReference>
<dbReference type="InterPro" id="IPR027476">
    <property type="entry name" value="DppA_N"/>
</dbReference>
<reference evidence="2" key="1">
    <citation type="journal article" date="2019" name="Int. J. Syst. Evol. Microbiol.">
        <title>The Global Catalogue of Microorganisms (GCM) 10K type strain sequencing project: providing services to taxonomists for standard genome sequencing and annotation.</title>
        <authorList>
            <consortium name="The Broad Institute Genomics Platform"/>
            <consortium name="The Broad Institute Genome Sequencing Center for Infectious Disease"/>
            <person name="Wu L."/>
            <person name="Ma J."/>
        </authorList>
    </citation>
    <scope>NUCLEOTIDE SEQUENCE [LARGE SCALE GENOMIC DNA]</scope>
    <source>
        <strain evidence="2">JCM 15115</strain>
    </source>
</reference>
<dbReference type="Gene3D" id="3.30.1360.130">
    <property type="entry name" value="Dipeptide transport protein"/>
    <property type="match status" value="1"/>
</dbReference>
<dbReference type="Proteomes" id="UP001424441">
    <property type="component" value="Unassembled WGS sequence"/>
</dbReference>
<dbReference type="RefSeq" id="WP_343807678.1">
    <property type="nucleotide sequence ID" value="NZ_BAAADE010000011.1"/>
</dbReference>
<proteinExistence type="predicted"/>